<keyword evidence="2" id="KW-0223">Dioxygenase</keyword>
<dbReference type="Pfam" id="PF01261">
    <property type="entry name" value="AP_endonuc_2"/>
    <property type="match status" value="1"/>
</dbReference>
<gene>
    <name evidence="2" type="ORF">BO94DRAFT_535232</name>
</gene>
<evidence type="ECO:0000313" key="3">
    <source>
        <dbReference type="Proteomes" id="UP000246702"/>
    </source>
</evidence>
<dbReference type="AlphaFoldDB" id="A0A317WL66"/>
<keyword evidence="2" id="KW-0670">Pyruvate</keyword>
<evidence type="ECO:0000313" key="2">
    <source>
        <dbReference type="EMBL" id="PWY87133.1"/>
    </source>
</evidence>
<keyword evidence="2" id="KW-0560">Oxidoreductase</keyword>
<dbReference type="EMBL" id="MSFK01000014">
    <property type="protein sequence ID" value="PWY87133.1"/>
    <property type="molecule type" value="Genomic_DNA"/>
</dbReference>
<dbReference type="PANTHER" id="PTHR12110">
    <property type="entry name" value="HYDROXYPYRUVATE ISOMERASE"/>
    <property type="match status" value="1"/>
</dbReference>
<accession>A0A317WL66</accession>
<dbReference type="GeneID" id="37113877"/>
<dbReference type="OrthoDB" id="5360893at2759"/>
<reference evidence="2 3" key="1">
    <citation type="submission" date="2016-12" db="EMBL/GenBank/DDBJ databases">
        <title>The genomes of Aspergillus section Nigri reveals drivers in fungal speciation.</title>
        <authorList>
            <consortium name="DOE Joint Genome Institute"/>
            <person name="Vesth T.C."/>
            <person name="Nybo J."/>
            <person name="Theobald S."/>
            <person name="Brandl J."/>
            <person name="Frisvad J.C."/>
            <person name="Nielsen K.F."/>
            <person name="Lyhne E.K."/>
            <person name="Kogle M.E."/>
            <person name="Kuo A."/>
            <person name="Riley R."/>
            <person name="Clum A."/>
            <person name="Nolan M."/>
            <person name="Lipzen A."/>
            <person name="Salamov A."/>
            <person name="Henrissat B."/>
            <person name="Wiebenga A."/>
            <person name="De Vries R.P."/>
            <person name="Grigoriev I.V."/>
            <person name="Mortensen U.H."/>
            <person name="Andersen M.R."/>
            <person name="Baker S.E."/>
        </authorList>
    </citation>
    <scope>NUCLEOTIDE SEQUENCE [LARGE SCALE GENOMIC DNA]</scope>
    <source>
        <strain evidence="2 3">CBS 115572</strain>
    </source>
</reference>
<dbReference type="InterPro" id="IPR050312">
    <property type="entry name" value="IolE/XylAMocC-like"/>
</dbReference>
<dbReference type="SUPFAM" id="SSF51658">
    <property type="entry name" value="Xylose isomerase-like"/>
    <property type="match status" value="1"/>
</dbReference>
<dbReference type="STRING" id="1450535.A0A317WL66"/>
<comment type="caution">
    <text evidence="2">The sequence shown here is derived from an EMBL/GenBank/DDBJ whole genome shotgun (WGS) entry which is preliminary data.</text>
</comment>
<dbReference type="GO" id="GO:0051213">
    <property type="term" value="F:dioxygenase activity"/>
    <property type="evidence" value="ECO:0007669"/>
    <property type="project" value="UniProtKB-KW"/>
</dbReference>
<feature type="domain" description="Xylose isomerase-like TIM barrel" evidence="1">
    <location>
        <begin position="26"/>
        <end position="311"/>
    </location>
</feature>
<organism evidence="2 3">
    <name type="scientific">Aspergillus sclerotioniger CBS 115572</name>
    <dbReference type="NCBI Taxonomy" id="1450535"/>
    <lineage>
        <taxon>Eukaryota</taxon>
        <taxon>Fungi</taxon>
        <taxon>Dikarya</taxon>
        <taxon>Ascomycota</taxon>
        <taxon>Pezizomycotina</taxon>
        <taxon>Eurotiomycetes</taxon>
        <taxon>Eurotiomycetidae</taxon>
        <taxon>Eurotiales</taxon>
        <taxon>Aspergillaceae</taxon>
        <taxon>Aspergillus</taxon>
        <taxon>Aspergillus subgen. Circumdati</taxon>
    </lineage>
</organism>
<dbReference type="InterPro" id="IPR013022">
    <property type="entry name" value="Xyl_isomerase-like_TIM-brl"/>
</dbReference>
<dbReference type="Gene3D" id="3.20.20.150">
    <property type="entry name" value="Divalent-metal-dependent TIM barrel enzymes"/>
    <property type="match status" value="1"/>
</dbReference>
<dbReference type="Proteomes" id="UP000246702">
    <property type="component" value="Unassembled WGS sequence"/>
</dbReference>
<dbReference type="RefSeq" id="XP_025467341.1">
    <property type="nucleotide sequence ID" value="XM_025611734.1"/>
</dbReference>
<dbReference type="PANTHER" id="PTHR12110:SF57">
    <property type="entry name" value="DIOXYGENASE, PUTATIVE-RELATED"/>
    <property type="match status" value="1"/>
</dbReference>
<protein>
    <submittedName>
        <fullName evidence="2">4-hydroxyphenylpyruvate dioxygenase</fullName>
    </submittedName>
</protein>
<name>A0A317WL66_9EURO</name>
<keyword evidence="3" id="KW-1185">Reference proteome</keyword>
<sequence>MPCQPAIASMSVSRAWVHSLPEKLSQIAQAGFKGVEIFHEDLEYLAKGKGEPNEDTLLAAARETRAICDQHGLQVIGLQPFMFYEGLLDRQFHQQKIAKLHTWFKITKILGTDIIQIPSNFQPDGISGDLDLIVSDMKEVADLGLQQTPVVRFAYESLAWGTYVSTWDAMWEIIQRVDRPNFGCCLDTFNIAGRVWADPTSLDGKVPDADTVLAESLARLKKTIDVKKVFYVQVVDAEKMQQPLVPGHPFHVEGQPARMNWSRNARLFLYEEDRGGYLPVVEVARVILKDLGFEGWVSMELFSRTMSDPDPSVPQTHAHRGIQAWKQLAYELNL</sequence>
<proteinExistence type="predicted"/>
<evidence type="ECO:0000259" key="1">
    <source>
        <dbReference type="Pfam" id="PF01261"/>
    </source>
</evidence>
<dbReference type="InterPro" id="IPR036237">
    <property type="entry name" value="Xyl_isomerase-like_sf"/>
</dbReference>